<reference evidence="2 3" key="2">
    <citation type="journal article" date="2012" name="Eukaryot. Cell">
        <title>Genome update of Botrytis cinerea strains B05.10 and T4.</title>
        <authorList>
            <person name="Staats M."/>
            <person name="van Kan J.A."/>
        </authorList>
    </citation>
    <scope>NUCLEOTIDE SEQUENCE [LARGE SCALE GENOMIC DNA]</scope>
    <source>
        <strain evidence="2 3">B05.10</strain>
    </source>
</reference>
<reference evidence="2 3" key="1">
    <citation type="journal article" date="2011" name="PLoS Genet.">
        <title>Genomic analysis of the necrotrophic fungal pathogens Sclerotinia sclerotiorum and Botrytis cinerea.</title>
        <authorList>
            <person name="Amselem J."/>
            <person name="Cuomo C.A."/>
            <person name="van Kan J.A."/>
            <person name="Viaud M."/>
            <person name="Benito E.P."/>
            <person name="Couloux A."/>
            <person name="Coutinho P.M."/>
            <person name="de Vries R.P."/>
            <person name="Dyer P.S."/>
            <person name="Fillinger S."/>
            <person name="Fournier E."/>
            <person name="Gout L."/>
            <person name="Hahn M."/>
            <person name="Kohn L."/>
            <person name="Lapalu N."/>
            <person name="Plummer K.M."/>
            <person name="Pradier J.M."/>
            <person name="Quevillon E."/>
            <person name="Sharon A."/>
            <person name="Simon A."/>
            <person name="ten Have A."/>
            <person name="Tudzynski B."/>
            <person name="Tudzynski P."/>
            <person name="Wincker P."/>
            <person name="Andrew M."/>
            <person name="Anthouard V."/>
            <person name="Beever R.E."/>
            <person name="Beffa R."/>
            <person name="Benoit I."/>
            <person name="Bouzid O."/>
            <person name="Brault B."/>
            <person name="Chen Z."/>
            <person name="Choquer M."/>
            <person name="Collemare J."/>
            <person name="Cotton P."/>
            <person name="Danchin E.G."/>
            <person name="Da Silva C."/>
            <person name="Gautier A."/>
            <person name="Giraud C."/>
            <person name="Giraud T."/>
            <person name="Gonzalez C."/>
            <person name="Grossetete S."/>
            <person name="Guldener U."/>
            <person name="Henrissat B."/>
            <person name="Howlett B.J."/>
            <person name="Kodira C."/>
            <person name="Kretschmer M."/>
            <person name="Lappartient A."/>
            <person name="Leroch M."/>
            <person name="Levis C."/>
            <person name="Mauceli E."/>
            <person name="Neuveglise C."/>
            <person name="Oeser B."/>
            <person name="Pearson M."/>
            <person name="Poulain J."/>
            <person name="Poussereau N."/>
            <person name="Quesneville H."/>
            <person name="Rascle C."/>
            <person name="Schumacher J."/>
            <person name="Segurens B."/>
            <person name="Sexton A."/>
            <person name="Silva E."/>
            <person name="Sirven C."/>
            <person name="Soanes D.M."/>
            <person name="Talbot N.J."/>
            <person name="Templeton M."/>
            <person name="Yandava C."/>
            <person name="Yarden O."/>
            <person name="Zeng Q."/>
            <person name="Rollins J.A."/>
            <person name="Lebrun M.H."/>
            <person name="Dickman M."/>
        </authorList>
    </citation>
    <scope>NUCLEOTIDE SEQUENCE [LARGE SCALE GENOMIC DNA]</scope>
    <source>
        <strain evidence="2 3">B05.10</strain>
    </source>
</reference>
<proteinExistence type="predicted"/>
<evidence type="ECO:0000256" key="1">
    <source>
        <dbReference type="SAM" id="Phobius"/>
    </source>
</evidence>
<evidence type="ECO:0000313" key="3">
    <source>
        <dbReference type="Proteomes" id="UP000001798"/>
    </source>
</evidence>
<dbReference type="GeneID" id="36394259"/>
<dbReference type="KEGG" id="bfu:BCIN_06g04350"/>
<accession>A0A384JK62</accession>
<feature type="transmembrane region" description="Helical" evidence="1">
    <location>
        <begin position="24"/>
        <end position="50"/>
    </location>
</feature>
<keyword evidence="3" id="KW-1185">Reference proteome</keyword>
<gene>
    <name evidence="2" type="ORF">BCIN_06g04350</name>
</gene>
<name>A0A384JK62_BOTFB</name>
<keyword evidence="1" id="KW-0812">Transmembrane</keyword>
<organism evidence="2 3">
    <name type="scientific">Botryotinia fuckeliana (strain B05.10)</name>
    <name type="common">Noble rot fungus</name>
    <name type="synonym">Botrytis cinerea</name>
    <dbReference type="NCBI Taxonomy" id="332648"/>
    <lineage>
        <taxon>Eukaryota</taxon>
        <taxon>Fungi</taxon>
        <taxon>Dikarya</taxon>
        <taxon>Ascomycota</taxon>
        <taxon>Pezizomycotina</taxon>
        <taxon>Leotiomycetes</taxon>
        <taxon>Helotiales</taxon>
        <taxon>Sclerotiniaceae</taxon>
        <taxon>Botrytis</taxon>
    </lineage>
</organism>
<protein>
    <submittedName>
        <fullName evidence="2">Uncharacterized protein</fullName>
    </submittedName>
</protein>
<keyword evidence="1" id="KW-0472">Membrane</keyword>
<evidence type="ECO:0000313" key="2">
    <source>
        <dbReference type="EMBL" id="ATZ50976.1"/>
    </source>
</evidence>
<dbReference type="AlphaFoldDB" id="A0A384JK62"/>
<dbReference type="Proteomes" id="UP000001798">
    <property type="component" value="Chromosome 6"/>
</dbReference>
<reference evidence="2 3" key="3">
    <citation type="journal article" date="2017" name="Mol. Plant Pathol.">
        <title>A gapless genome sequence of the fungus Botrytis cinerea.</title>
        <authorList>
            <person name="Van Kan J.A."/>
            <person name="Stassen J.H."/>
            <person name="Mosbach A."/>
            <person name="Van Der Lee T.A."/>
            <person name="Faino L."/>
            <person name="Farmer A.D."/>
            <person name="Papasotiriou D.G."/>
            <person name="Zhou S."/>
            <person name="Seidl M.F."/>
            <person name="Cottam E."/>
            <person name="Edel D."/>
            <person name="Hahn M."/>
            <person name="Schwartz D.C."/>
            <person name="Dietrich R.A."/>
            <person name="Widdison S."/>
            <person name="Scalliet G."/>
        </authorList>
    </citation>
    <scope>NUCLEOTIDE SEQUENCE [LARGE SCALE GENOMIC DNA]</scope>
    <source>
        <strain evidence="2 3">B05.10</strain>
    </source>
</reference>
<keyword evidence="1" id="KW-1133">Transmembrane helix</keyword>
<dbReference type="OrthoDB" id="3532255at2759"/>
<sequence>MKSVREDRQGRKDVFIFTQLQPQYIFGAISGAMYMYVLTGIISIGMPCGFQTIEHLIRGYMGMIWHEHGTFGE</sequence>
<dbReference type="VEuPathDB" id="FungiDB:Bcin06g04350"/>
<dbReference type="EMBL" id="CP009810">
    <property type="protein sequence ID" value="ATZ50976.1"/>
    <property type="molecule type" value="Genomic_DNA"/>
</dbReference>
<dbReference type="RefSeq" id="XP_024549310.1">
    <property type="nucleotide sequence ID" value="XM_024693524.1"/>
</dbReference>